<keyword evidence="3" id="KW-1185">Reference proteome</keyword>
<evidence type="ECO:0000313" key="2">
    <source>
        <dbReference type="EMBL" id="QGH71869.1"/>
    </source>
</evidence>
<protein>
    <submittedName>
        <fullName evidence="2">Uncharacterized protein</fullName>
    </submittedName>
</protein>
<sequence length="130" mass="14378">MIDYDIKILGGVILAIVILLLIAAIWLGSILLKEAEEIKAASKNVQSAFNVVNVEVTRKLKNNRAIHFADLLLIVEKVSKVIPGIKVELEKNFELKQVSIVIEKDGIKATYTLLATIVEIPYRSALAKNI</sequence>
<keyword evidence="1" id="KW-0472">Membrane</keyword>
<reference evidence="2 3" key="1">
    <citation type="submission" date="2019-11" db="EMBL/GenBank/DDBJ databases">
        <authorList>
            <person name="Lewis R."/>
            <person name="Clooney A.G."/>
            <person name="Stockdale S.R."/>
            <person name="Buttimer C."/>
            <person name="Draper L.A."/>
            <person name="Ross R.P."/>
            <person name="Hill C."/>
        </authorList>
    </citation>
    <scope>NUCLEOTIDE SEQUENCE [LARGE SCALE GENOMIC DNA]</scope>
</reference>
<evidence type="ECO:0000313" key="3">
    <source>
        <dbReference type="Proteomes" id="UP000464669"/>
    </source>
</evidence>
<name>A0A6B7ZEY2_9CAUD</name>
<evidence type="ECO:0000256" key="1">
    <source>
        <dbReference type="SAM" id="Phobius"/>
    </source>
</evidence>
<feature type="transmembrane region" description="Helical" evidence="1">
    <location>
        <begin position="6"/>
        <end position="32"/>
    </location>
</feature>
<proteinExistence type="predicted"/>
<gene>
    <name evidence="2" type="ORF">N1M2_6</name>
</gene>
<keyword evidence="1" id="KW-0812">Transmembrane</keyword>
<dbReference type="EMBL" id="MN642089">
    <property type="protein sequence ID" value="QGH71869.1"/>
    <property type="molecule type" value="Genomic_DNA"/>
</dbReference>
<organism evidence="2 3">
    <name type="scientific">Klebsiella phage N1M2</name>
    <dbReference type="NCBI Taxonomy" id="2664939"/>
    <lineage>
        <taxon>Viruses</taxon>
        <taxon>Duplodnaviria</taxon>
        <taxon>Heunggongvirae</taxon>
        <taxon>Uroviricota</taxon>
        <taxon>Caudoviricetes</taxon>
        <taxon>Chimalliviridae</taxon>
        <taxon>Nimduovirus</taxon>
        <taxon>Nimduovirus N1M2</taxon>
    </lineage>
</organism>
<keyword evidence="1" id="KW-1133">Transmembrane helix</keyword>
<dbReference type="Proteomes" id="UP000464669">
    <property type="component" value="Segment"/>
</dbReference>
<accession>A0A6B7ZEY2</accession>